<sequence>MFIWLFRCVGGGNRATSKAFAGKSWQQSMFKKTNMTRAFAGLCQKY</sequence>
<dbReference type="Proteomes" id="UP000596932">
    <property type="component" value="Unassembled WGS sequence"/>
</dbReference>
<dbReference type="AlphaFoldDB" id="A0A931GHB6"/>
<gene>
    <name evidence="1" type="ORF">H3221_11360</name>
</gene>
<accession>A0A931GHB6</accession>
<protein>
    <submittedName>
        <fullName evidence="1">Uncharacterized protein</fullName>
    </submittedName>
</protein>
<evidence type="ECO:0000313" key="1">
    <source>
        <dbReference type="EMBL" id="MBG0835706.1"/>
    </source>
</evidence>
<dbReference type="RefSeq" id="WP_196475108.1">
    <property type="nucleotide sequence ID" value="NZ_JACFYX020000012.1"/>
</dbReference>
<keyword evidence="2" id="KW-1185">Reference proteome</keyword>
<dbReference type="EMBL" id="JACFYX010000009">
    <property type="protein sequence ID" value="MBG0835706.1"/>
    <property type="molecule type" value="Genomic_DNA"/>
</dbReference>
<name>A0A931GHB6_9PSED</name>
<evidence type="ECO:0000313" key="2">
    <source>
        <dbReference type="Proteomes" id="UP000596932"/>
    </source>
</evidence>
<reference evidence="1" key="1">
    <citation type="submission" date="2020-07" db="EMBL/GenBank/DDBJ databases">
        <title>Pseudomonas chaetoceroseae sp. nov., a new member of the Pseudomonas oleovorans group isolated from a culture of Chaetoceros calcitrans.</title>
        <authorList>
            <person name="Girard L."/>
            <person name="Lood C."/>
            <person name="De Mot R."/>
            <person name="Baudart J."/>
        </authorList>
    </citation>
    <scope>NUCLEOTIDE SEQUENCE</scope>
    <source>
        <strain evidence="1">536</strain>
    </source>
</reference>
<organism evidence="1 2">
    <name type="scientific">Pseudomonas chaetocerotis</name>
    <dbReference type="NCBI Taxonomy" id="2758695"/>
    <lineage>
        <taxon>Bacteria</taxon>
        <taxon>Pseudomonadati</taxon>
        <taxon>Pseudomonadota</taxon>
        <taxon>Gammaproteobacteria</taxon>
        <taxon>Pseudomonadales</taxon>
        <taxon>Pseudomonadaceae</taxon>
        <taxon>Pseudomonas</taxon>
    </lineage>
</organism>
<proteinExistence type="predicted"/>
<comment type="caution">
    <text evidence="1">The sequence shown here is derived from an EMBL/GenBank/DDBJ whole genome shotgun (WGS) entry which is preliminary data.</text>
</comment>